<evidence type="ECO:0000259" key="4">
    <source>
        <dbReference type="PROSITE" id="PS51891"/>
    </source>
</evidence>
<dbReference type="InterPro" id="IPR052355">
    <property type="entry name" value="CENP-V-like"/>
</dbReference>
<dbReference type="RefSeq" id="WP_085799002.1">
    <property type="nucleotide sequence ID" value="NZ_FWXB01000002.1"/>
</dbReference>
<keyword evidence="3" id="KW-0862">Zinc</keyword>
<dbReference type="PANTHER" id="PTHR28620">
    <property type="entry name" value="CENTROMERE PROTEIN V"/>
    <property type="match status" value="1"/>
</dbReference>
<evidence type="ECO:0000256" key="2">
    <source>
        <dbReference type="ARBA" id="ARBA00022723"/>
    </source>
</evidence>
<name>A0A1X7BNB5_9RHOB</name>
<organism evidence="5 6">
    <name type="scientific">Roseovarius aestuarii</name>
    <dbReference type="NCBI Taxonomy" id="475083"/>
    <lineage>
        <taxon>Bacteria</taxon>
        <taxon>Pseudomonadati</taxon>
        <taxon>Pseudomonadota</taxon>
        <taxon>Alphaproteobacteria</taxon>
        <taxon>Rhodobacterales</taxon>
        <taxon>Roseobacteraceae</taxon>
        <taxon>Roseovarius</taxon>
    </lineage>
</organism>
<keyword evidence="6" id="KW-1185">Reference proteome</keyword>
<dbReference type="PANTHER" id="PTHR28620:SF1">
    <property type="entry name" value="CENP-V_GFA DOMAIN-CONTAINING PROTEIN"/>
    <property type="match status" value="1"/>
</dbReference>
<proteinExistence type="inferred from homology"/>
<dbReference type="AlphaFoldDB" id="A0A1X7BNB5"/>
<dbReference type="Gene3D" id="2.170.150.70">
    <property type="match status" value="1"/>
</dbReference>
<evidence type="ECO:0000313" key="6">
    <source>
        <dbReference type="Proteomes" id="UP000193224"/>
    </source>
</evidence>
<accession>A0A1X7BNB5</accession>
<evidence type="ECO:0000313" key="5">
    <source>
        <dbReference type="EMBL" id="SMC11044.1"/>
    </source>
</evidence>
<sequence length="117" mass="12966">MLEHQGSCHCGAVVFRFNAPLITEAMLCDCSICRRRGGPLTTFTLSPDALKIEAREGALRSYKFGTEIATHHFCDTCGIFTFVETRLTPGEYRVNLGCLDDLDQQALDIRSYDASAL</sequence>
<dbReference type="InterPro" id="IPR011057">
    <property type="entry name" value="Mss4-like_sf"/>
</dbReference>
<dbReference type="GO" id="GO:0016846">
    <property type="term" value="F:carbon-sulfur lyase activity"/>
    <property type="evidence" value="ECO:0007669"/>
    <property type="project" value="InterPro"/>
</dbReference>
<keyword evidence="2" id="KW-0479">Metal-binding</keyword>
<feature type="domain" description="CENP-V/GFA" evidence="4">
    <location>
        <begin position="4"/>
        <end position="113"/>
    </location>
</feature>
<comment type="similarity">
    <text evidence="1">Belongs to the Gfa family.</text>
</comment>
<dbReference type="OrthoDB" id="9807246at2"/>
<protein>
    <submittedName>
        <fullName evidence="5">Glutathione-dependent formaldehyde-activating enzyme</fullName>
    </submittedName>
</protein>
<dbReference type="EMBL" id="FWXB01000002">
    <property type="protein sequence ID" value="SMC11044.1"/>
    <property type="molecule type" value="Genomic_DNA"/>
</dbReference>
<evidence type="ECO:0000256" key="3">
    <source>
        <dbReference type="ARBA" id="ARBA00022833"/>
    </source>
</evidence>
<dbReference type="Pfam" id="PF04828">
    <property type="entry name" value="GFA"/>
    <property type="match status" value="1"/>
</dbReference>
<dbReference type="InterPro" id="IPR006913">
    <property type="entry name" value="CENP-V/GFA"/>
</dbReference>
<reference evidence="5 6" key="1">
    <citation type="submission" date="2017-03" db="EMBL/GenBank/DDBJ databases">
        <authorList>
            <person name="Afonso C.L."/>
            <person name="Miller P.J."/>
            <person name="Scott M.A."/>
            <person name="Spackman E."/>
            <person name="Goraichik I."/>
            <person name="Dimitrov K.M."/>
            <person name="Suarez D.L."/>
            <person name="Swayne D.E."/>
        </authorList>
    </citation>
    <scope>NUCLEOTIDE SEQUENCE [LARGE SCALE GENOMIC DNA]</scope>
    <source>
        <strain evidence="5 6">CECT 7745</strain>
    </source>
</reference>
<gene>
    <name evidence="5" type="ORF">ROA7745_00853</name>
</gene>
<dbReference type="GO" id="GO:0046872">
    <property type="term" value="F:metal ion binding"/>
    <property type="evidence" value="ECO:0007669"/>
    <property type="project" value="UniProtKB-KW"/>
</dbReference>
<dbReference type="PROSITE" id="PS51891">
    <property type="entry name" value="CENP_V_GFA"/>
    <property type="match status" value="1"/>
</dbReference>
<evidence type="ECO:0000256" key="1">
    <source>
        <dbReference type="ARBA" id="ARBA00005495"/>
    </source>
</evidence>
<dbReference type="Proteomes" id="UP000193224">
    <property type="component" value="Unassembled WGS sequence"/>
</dbReference>
<dbReference type="SUPFAM" id="SSF51316">
    <property type="entry name" value="Mss4-like"/>
    <property type="match status" value="1"/>
</dbReference>